<accession>A0A6N6N7N9</accession>
<proteinExistence type="inferred from homology"/>
<dbReference type="CDD" id="cd24008">
    <property type="entry name" value="ASKHA_NBD_GLK"/>
    <property type="match status" value="1"/>
</dbReference>
<dbReference type="Gene3D" id="3.40.367.20">
    <property type="match status" value="1"/>
</dbReference>
<name>A0A6N6N7N9_9BACT</name>
<dbReference type="GO" id="GO:0006096">
    <property type="term" value="P:glycolytic process"/>
    <property type="evidence" value="ECO:0007669"/>
    <property type="project" value="InterPro"/>
</dbReference>
<evidence type="ECO:0000256" key="1">
    <source>
        <dbReference type="ARBA" id="ARBA00022679"/>
    </source>
</evidence>
<dbReference type="PANTHER" id="PTHR47363">
    <property type="entry name" value="GLUCOKINASE"/>
    <property type="match status" value="1"/>
</dbReference>
<protein>
    <submittedName>
        <fullName evidence="4">Glucokinase</fullName>
    </submittedName>
</protein>
<dbReference type="RefSeq" id="WP_151150084.1">
    <property type="nucleotide sequence ID" value="NZ_WAIE01000001.1"/>
</dbReference>
<dbReference type="AlphaFoldDB" id="A0A6N6N7N9"/>
<dbReference type="Proteomes" id="UP000438699">
    <property type="component" value="Unassembled WGS sequence"/>
</dbReference>
<gene>
    <name evidence="4" type="ORF">F8A88_05595</name>
</gene>
<keyword evidence="2 4" id="KW-0418">Kinase</keyword>
<dbReference type="GO" id="GO:0005524">
    <property type="term" value="F:ATP binding"/>
    <property type="evidence" value="ECO:0007669"/>
    <property type="project" value="InterPro"/>
</dbReference>
<evidence type="ECO:0000256" key="2">
    <source>
        <dbReference type="ARBA" id="ARBA00022777"/>
    </source>
</evidence>
<dbReference type="GO" id="GO:0005536">
    <property type="term" value="F:D-glucose binding"/>
    <property type="evidence" value="ECO:0007669"/>
    <property type="project" value="InterPro"/>
</dbReference>
<organism evidence="4 5">
    <name type="scientific">Pseudodesulfovibrio senegalensis</name>
    <dbReference type="NCBI Taxonomy" id="1721087"/>
    <lineage>
        <taxon>Bacteria</taxon>
        <taxon>Pseudomonadati</taxon>
        <taxon>Thermodesulfobacteriota</taxon>
        <taxon>Desulfovibrionia</taxon>
        <taxon>Desulfovibrionales</taxon>
        <taxon>Desulfovibrionaceae</taxon>
    </lineage>
</organism>
<keyword evidence="1" id="KW-0808">Transferase</keyword>
<comment type="caution">
    <text evidence="4">The sequence shown here is derived from an EMBL/GenBank/DDBJ whole genome shotgun (WGS) entry which is preliminary data.</text>
</comment>
<evidence type="ECO:0000313" key="4">
    <source>
        <dbReference type="EMBL" id="KAB1443711.1"/>
    </source>
</evidence>
<dbReference type="OrthoDB" id="257751at2"/>
<dbReference type="InterPro" id="IPR043129">
    <property type="entry name" value="ATPase_NBD"/>
</dbReference>
<reference evidence="4 5" key="1">
    <citation type="journal article" date="2017" name="Int. J. Syst. Evol. Microbiol.">
        <title>Desulfovibrio senegalensis sp. nov., a mesophilic sulfate reducer isolated from marine sediment.</title>
        <authorList>
            <person name="Thioye A."/>
            <person name="Gam Z.B.A."/>
            <person name="Mbengue M."/>
            <person name="Cayol J.L."/>
            <person name="Joseph-Bartoli M."/>
            <person name="Toure-Kane C."/>
            <person name="Labat M."/>
        </authorList>
    </citation>
    <scope>NUCLEOTIDE SEQUENCE [LARGE SCALE GENOMIC DNA]</scope>
    <source>
        <strain evidence="4 5">DSM 101509</strain>
    </source>
</reference>
<dbReference type="Gene3D" id="3.30.420.40">
    <property type="match status" value="1"/>
</dbReference>
<evidence type="ECO:0000313" key="5">
    <source>
        <dbReference type="Proteomes" id="UP000438699"/>
    </source>
</evidence>
<keyword evidence="5" id="KW-1185">Reference proteome</keyword>
<comment type="similarity">
    <text evidence="3">Belongs to the bacterial glucokinase family.</text>
</comment>
<evidence type="ECO:0000256" key="3">
    <source>
        <dbReference type="RuleBase" id="RU004046"/>
    </source>
</evidence>
<sequence>MSHILAADIGGTNSRFGIFEAEPGRQPQLRDTVWLRTHDAGSFRELLSMLPEAGLSIPLEDVAAAVFAVPGAVLNGSLCIPPNVAWNINLDDIPELKGRAELINDFAAQAFACRTDAVADALVIQQGKPAPGAATAVIGAGTGLGHSALIQEHGRYHAVPSEGGHMAFPFVGREEARFEVYARSVTGRNFCDGDTVVTGSGLSLIHRFLTGEERSPAEVAASLTPDSETCRWFARFYGRVARNWVLATVAWGGLFICGGVAAKNVMFVTCPEFLDEFHSFPKYQKVLAQMPIRLNTNEQSGLMGAALCAAQVLD</sequence>
<dbReference type="GO" id="GO:0004340">
    <property type="term" value="F:glucokinase activity"/>
    <property type="evidence" value="ECO:0007669"/>
    <property type="project" value="InterPro"/>
</dbReference>
<dbReference type="PANTHER" id="PTHR47363:SF1">
    <property type="entry name" value="GLUCOKINASE"/>
    <property type="match status" value="1"/>
</dbReference>
<dbReference type="EMBL" id="WAIE01000001">
    <property type="protein sequence ID" value="KAB1443711.1"/>
    <property type="molecule type" value="Genomic_DNA"/>
</dbReference>
<dbReference type="InterPro" id="IPR003836">
    <property type="entry name" value="Glucokinase"/>
</dbReference>
<dbReference type="SUPFAM" id="SSF53067">
    <property type="entry name" value="Actin-like ATPase domain"/>
    <property type="match status" value="1"/>
</dbReference>
<dbReference type="Pfam" id="PF02685">
    <property type="entry name" value="Glucokinase"/>
    <property type="match status" value="1"/>
</dbReference>